<keyword evidence="2" id="KW-1185">Reference proteome</keyword>
<proteinExistence type="predicted"/>
<dbReference type="Proteomes" id="UP000784294">
    <property type="component" value="Unassembled WGS sequence"/>
</dbReference>
<protein>
    <submittedName>
        <fullName evidence="1">Uncharacterized protein</fullName>
    </submittedName>
</protein>
<gene>
    <name evidence="1" type="ORF">PXEA_LOCUS17054</name>
</gene>
<dbReference type="AlphaFoldDB" id="A0A3S5FE78"/>
<accession>A0A3S5FE78</accession>
<reference evidence="1" key="1">
    <citation type="submission" date="2018-11" db="EMBL/GenBank/DDBJ databases">
        <authorList>
            <consortium name="Pathogen Informatics"/>
        </authorList>
    </citation>
    <scope>NUCLEOTIDE SEQUENCE</scope>
</reference>
<evidence type="ECO:0000313" key="1">
    <source>
        <dbReference type="EMBL" id="VEL23614.1"/>
    </source>
</evidence>
<name>A0A3S5FE78_9PLAT</name>
<evidence type="ECO:0000313" key="2">
    <source>
        <dbReference type="Proteomes" id="UP000784294"/>
    </source>
</evidence>
<sequence>MTAVHSSFKALLIGFQCRQSTTQPKVWFDLYFKGMDYWADLARARRCPILGLLSEGCTATSKMAPISGRSPSFSAQSKEAVARTAPICTSRSDKTLANHWVPIHDEFTQAIASFASSPSGARLLKGSSASDWLLNYRKGTFLHDPSSQLLTSPENSIFNGPTACRTVSETDGFLSDFSGLS</sequence>
<dbReference type="EMBL" id="CAAALY010062864">
    <property type="protein sequence ID" value="VEL23614.1"/>
    <property type="molecule type" value="Genomic_DNA"/>
</dbReference>
<comment type="caution">
    <text evidence="1">The sequence shown here is derived from an EMBL/GenBank/DDBJ whole genome shotgun (WGS) entry which is preliminary data.</text>
</comment>
<organism evidence="1 2">
    <name type="scientific">Protopolystoma xenopodis</name>
    <dbReference type="NCBI Taxonomy" id="117903"/>
    <lineage>
        <taxon>Eukaryota</taxon>
        <taxon>Metazoa</taxon>
        <taxon>Spiralia</taxon>
        <taxon>Lophotrochozoa</taxon>
        <taxon>Platyhelminthes</taxon>
        <taxon>Monogenea</taxon>
        <taxon>Polyopisthocotylea</taxon>
        <taxon>Polystomatidea</taxon>
        <taxon>Polystomatidae</taxon>
        <taxon>Protopolystoma</taxon>
    </lineage>
</organism>